<sequence>MAFLSDWLKRLTRPAATPNQAQISEASEAVYPSESEQAQLLAVTQTTIEQYYSDIEATPQGHQLLLRPCELRVEVRILSRNVYPAAVVECQSFHLYHPRLFPGGLLDRLSGIGRSVTEAAENGARLWADGALEVALQVLENRPDPALNFTVPAVGPGSERWHQFLGRVHVQGGWQSRLPEVHPGYFSQILLPVLRVQTNLPPVSWLKVYVARQPDNSLLVDCLLNNELWPEALPLLEEAAQKWPGSGEFMAQRQYLAFRQCGLGLNSNPVPPAVER</sequence>
<gene>
    <name evidence="1" type="ORF">EI293_06405</name>
</gene>
<proteinExistence type="predicted"/>
<keyword evidence="2" id="KW-1185">Reference proteome</keyword>
<dbReference type="OrthoDB" id="640499at2"/>
<comment type="caution">
    <text evidence="1">The sequence shown here is derived from an EMBL/GenBank/DDBJ whole genome shotgun (WGS) entry which is preliminary data.</text>
</comment>
<evidence type="ECO:0000313" key="1">
    <source>
        <dbReference type="EMBL" id="RSK44168.1"/>
    </source>
</evidence>
<dbReference type="InterPro" id="IPR045929">
    <property type="entry name" value="DUF6348"/>
</dbReference>
<protein>
    <submittedName>
        <fullName evidence="1">Uncharacterized protein</fullName>
    </submittedName>
</protein>
<evidence type="ECO:0000313" key="2">
    <source>
        <dbReference type="Proteomes" id="UP000270291"/>
    </source>
</evidence>
<dbReference type="EMBL" id="RWIU01000002">
    <property type="protein sequence ID" value="RSK44168.1"/>
    <property type="molecule type" value="Genomic_DNA"/>
</dbReference>
<dbReference type="RefSeq" id="WP_125436332.1">
    <property type="nucleotide sequence ID" value="NZ_RWIU01000002.1"/>
</dbReference>
<accession>A0A3R9MYY4</accession>
<dbReference type="Pfam" id="PF19875">
    <property type="entry name" value="DUF6348"/>
    <property type="match status" value="1"/>
</dbReference>
<reference evidence="1 2" key="1">
    <citation type="submission" date="2018-12" db="EMBL/GenBank/DDBJ databases">
        <authorList>
            <person name="Feng G."/>
            <person name="Zhu H."/>
        </authorList>
    </citation>
    <scope>NUCLEOTIDE SEQUENCE [LARGE SCALE GENOMIC DNA]</scope>
    <source>
        <strain evidence="1 2">LMG 26000</strain>
    </source>
</reference>
<organism evidence="1 2">
    <name type="scientific">Hymenobacter perfusus</name>
    <dbReference type="NCBI Taxonomy" id="1236770"/>
    <lineage>
        <taxon>Bacteria</taxon>
        <taxon>Pseudomonadati</taxon>
        <taxon>Bacteroidota</taxon>
        <taxon>Cytophagia</taxon>
        <taxon>Cytophagales</taxon>
        <taxon>Hymenobacteraceae</taxon>
        <taxon>Hymenobacter</taxon>
    </lineage>
</organism>
<dbReference type="AlphaFoldDB" id="A0A3R9MYY4"/>
<dbReference type="Proteomes" id="UP000270291">
    <property type="component" value="Unassembled WGS sequence"/>
</dbReference>
<name>A0A3R9MYY4_9BACT</name>